<dbReference type="eggNOG" id="ENOG5033B4I">
    <property type="taxonomic scope" value="Bacteria"/>
</dbReference>
<evidence type="ECO:0000313" key="3">
    <source>
        <dbReference type="EMBL" id="ADG89792.1"/>
    </source>
</evidence>
<dbReference type="OrthoDB" id="3542971at2"/>
<keyword evidence="2" id="KW-1133">Transmembrane helix</keyword>
<proteinExistence type="predicted"/>
<evidence type="ECO:0008006" key="5">
    <source>
        <dbReference type="Google" id="ProtNLM"/>
    </source>
</evidence>
<dbReference type="AlphaFoldDB" id="D6Y856"/>
<feature type="transmembrane region" description="Helical" evidence="2">
    <location>
        <begin position="35"/>
        <end position="58"/>
    </location>
</feature>
<keyword evidence="4" id="KW-1185">Reference proteome</keyword>
<feature type="compositionally biased region" description="Polar residues" evidence="1">
    <location>
        <begin position="1"/>
        <end position="14"/>
    </location>
</feature>
<dbReference type="KEGG" id="tbi:Tbis_3097"/>
<keyword evidence="2" id="KW-0472">Membrane</keyword>
<dbReference type="STRING" id="469371.Tbis_3097"/>
<reference evidence="3 4" key="1">
    <citation type="submission" date="2010-01" db="EMBL/GenBank/DDBJ databases">
        <title>The complete genome of Thermobispora bispora DSM 43833.</title>
        <authorList>
            <consortium name="US DOE Joint Genome Institute (JGI-PGF)"/>
            <person name="Lucas S."/>
            <person name="Copeland A."/>
            <person name="Lapidus A."/>
            <person name="Glavina del Rio T."/>
            <person name="Dalin E."/>
            <person name="Tice H."/>
            <person name="Bruce D."/>
            <person name="Goodwin L."/>
            <person name="Pitluck S."/>
            <person name="Kyrpides N."/>
            <person name="Mavromatis K."/>
            <person name="Ivanova N."/>
            <person name="Mikhailova N."/>
            <person name="Chertkov O."/>
            <person name="Brettin T."/>
            <person name="Detter J.C."/>
            <person name="Han C."/>
            <person name="Larimer F."/>
            <person name="Land M."/>
            <person name="Hauser L."/>
            <person name="Markowitz V."/>
            <person name="Cheng J.-F."/>
            <person name="Hugenholtz P."/>
            <person name="Woyke T."/>
            <person name="Wu D."/>
            <person name="Jando M."/>
            <person name="Schneider S."/>
            <person name="Klenk H.-P."/>
            <person name="Eisen J.A."/>
        </authorList>
    </citation>
    <scope>NUCLEOTIDE SEQUENCE [LARGE SCALE GENOMIC DNA]</scope>
    <source>
        <strain evidence="4">ATCC 19993 / DSM 43833 / CBS 139.67 / JCM 10125 / KCTC 9307 / NBRC 14880 / R51</strain>
    </source>
</reference>
<dbReference type="RefSeq" id="WP_013133325.1">
    <property type="nucleotide sequence ID" value="NC_014165.1"/>
</dbReference>
<gene>
    <name evidence="3" type="ordered locus">Tbis_3097</name>
</gene>
<evidence type="ECO:0000313" key="4">
    <source>
        <dbReference type="Proteomes" id="UP000006640"/>
    </source>
</evidence>
<evidence type="ECO:0000256" key="1">
    <source>
        <dbReference type="SAM" id="MobiDB-lite"/>
    </source>
</evidence>
<name>D6Y856_THEBD</name>
<feature type="region of interest" description="Disordered" evidence="1">
    <location>
        <begin position="1"/>
        <end position="26"/>
    </location>
</feature>
<protein>
    <recommendedName>
        <fullName evidence="5">DUF4307 domain-containing protein</fullName>
    </recommendedName>
</protein>
<dbReference type="HOGENOM" id="CLU_1784675_0_0_11"/>
<keyword evidence="2" id="KW-0812">Transmembrane</keyword>
<evidence type="ECO:0000256" key="2">
    <source>
        <dbReference type="SAM" id="Phobius"/>
    </source>
</evidence>
<dbReference type="InterPro" id="IPR025443">
    <property type="entry name" value="DUF4307"/>
</dbReference>
<dbReference type="EMBL" id="CP001874">
    <property type="protein sequence ID" value="ADG89792.1"/>
    <property type="molecule type" value="Genomic_DNA"/>
</dbReference>
<accession>D6Y856</accession>
<dbReference type="Proteomes" id="UP000006640">
    <property type="component" value="Chromosome"/>
</dbReference>
<organism evidence="3 4">
    <name type="scientific">Thermobispora bispora (strain ATCC 19993 / DSM 43833 / CBS 139.67 / JCM 10125 / KCTC 9307 / NBRC 14880 / R51)</name>
    <dbReference type="NCBI Taxonomy" id="469371"/>
    <lineage>
        <taxon>Bacteria</taxon>
        <taxon>Bacillati</taxon>
        <taxon>Actinomycetota</taxon>
        <taxon>Actinomycetes</taxon>
        <taxon>Streptosporangiales</taxon>
        <taxon>Streptosporangiaceae</taxon>
        <taxon>Thermobispora</taxon>
    </lineage>
</organism>
<dbReference type="Pfam" id="PF14155">
    <property type="entry name" value="DUF4307"/>
    <property type="match status" value="1"/>
</dbReference>
<sequence>MSSDQASAQGNGQQFRPILGTPGEFPSRPAGRGRILGYLIIGLVVAMLVVGWGTVLLISRGNPIVDAQVIRISALSPDSTEITMSVSKPADRAAVCRVQAIDTYRMEVGSREVRIPAGDSKVTVTERLRTTGQAVGIRVTNCDLV</sequence>